<evidence type="ECO:0000259" key="5">
    <source>
        <dbReference type="PROSITE" id="PS51000"/>
    </source>
</evidence>
<dbReference type="SUPFAM" id="SSF55804">
    <property type="entry name" value="Phoshotransferase/anion transport protein"/>
    <property type="match status" value="1"/>
</dbReference>
<protein>
    <submittedName>
        <fullName evidence="9">BglG family transcriptional antiterminator</fullName>
    </submittedName>
</protein>
<comment type="caution">
    <text evidence="9">The sequence shown here is derived from an EMBL/GenBank/DDBJ whole genome shotgun (WGS) entry which is preliminary data.</text>
</comment>
<dbReference type="SUPFAM" id="SSF52794">
    <property type="entry name" value="PTS system IIB component-like"/>
    <property type="match status" value="1"/>
</dbReference>
<dbReference type="SUPFAM" id="SSF63520">
    <property type="entry name" value="PTS-regulatory domain, PRD"/>
    <property type="match status" value="1"/>
</dbReference>
<feature type="domain" description="PTS EIIA type-2" evidence="6">
    <location>
        <begin position="602"/>
        <end position="742"/>
    </location>
</feature>
<accession>A0A4R1RXV3</accession>
<evidence type="ECO:0000313" key="9">
    <source>
        <dbReference type="EMBL" id="TCL71578.1"/>
    </source>
</evidence>
<dbReference type="CDD" id="cd05568">
    <property type="entry name" value="PTS_IIB_bgl_like"/>
    <property type="match status" value="1"/>
</dbReference>
<dbReference type="InterPro" id="IPR002178">
    <property type="entry name" value="PTS_EIIA_type-2_dom"/>
</dbReference>
<evidence type="ECO:0000259" key="7">
    <source>
        <dbReference type="PROSITE" id="PS51099"/>
    </source>
</evidence>
<dbReference type="OrthoDB" id="3175596at2"/>
<dbReference type="SUPFAM" id="SSF46785">
    <property type="entry name" value="Winged helix' DNA-binding domain"/>
    <property type="match status" value="1"/>
</dbReference>
<dbReference type="PROSITE" id="PS51000">
    <property type="entry name" value="HTH_DEOR_2"/>
    <property type="match status" value="1"/>
</dbReference>
<dbReference type="PROSITE" id="PS51372">
    <property type="entry name" value="PRD_2"/>
    <property type="match status" value="1"/>
</dbReference>
<dbReference type="GO" id="GO:0008982">
    <property type="term" value="F:protein-N(PI)-phosphohistidine-sugar phosphotransferase activity"/>
    <property type="evidence" value="ECO:0007669"/>
    <property type="project" value="InterPro"/>
</dbReference>
<sequence>MNLQPVKFKLTPWKEVISGIIGYFPGKMVILEKFWQKMEFQFSFPQGERDSRHDTKNLPQRLKRFGIYPREARVYNETNKEWTGGKMTLLTKRQRDILALLIKEEEYVTVKQIAARFGIAERTVRYDLRWIECWLRENGSGLLKTAGCAGTIDRSAQDFDAERFREALNDIHHRALSAAERRFTILLYLFLEPEAITLRQIAERLNVCKNTVVSDMDAVDGQLAQAGLRLERKIHYGFSLAGAETAIRGFYIRTVLDGLARNLISEAHLLVWLKAASPGQLSAIIDEVESELRVEYSDSAKKELYISLLVAAHRVLNGRLLPDGPEDGEREDGYRQLDRLYDTWAAGHRIAMPRGELAYIRQIFRGAKLANDRNDIGDPAASDAETMLLCQQMIDDARCYLGLDLQNDLELVHGLRTHLKIAVHRLRHNLSVSNPLTDQVKFQMPFFFEMSKKIIAKYEGRIGAAVPDDETAYIAMYFGAAFERSLCSGFMPTALVVCGGGVATSGLLITRLKVMLPEIKLIGPVPAEKIAATLAGTAVDFIIATAPVKGLGKEVVRVNPLLENDDLTRIKTLIFRNSSRKQLQYLSDRNLREAEERWELGELIPREALNLNVECKNWQQAIRCCGQPLLEQGAITEQYVEAMIKAVLDYGPYMVIIPEIALAHAAPEKGVRRECLSLITLRQPLQFGEKNKEWVRIVIVFGARNHQPEQLHRLVKILEQPGNIERIKEAAAHDQIMRLSNR</sequence>
<dbReference type="Gene3D" id="3.40.930.10">
    <property type="entry name" value="Mannitol-specific EII, Chain A"/>
    <property type="match status" value="1"/>
</dbReference>
<keyword evidence="3" id="KW-0805">Transcription regulation</keyword>
<dbReference type="Pfam" id="PF00874">
    <property type="entry name" value="PRD"/>
    <property type="match status" value="1"/>
</dbReference>
<dbReference type="InterPro" id="IPR011608">
    <property type="entry name" value="PRD"/>
</dbReference>
<dbReference type="EMBL" id="SLUN01000007">
    <property type="protein sequence ID" value="TCL71578.1"/>
    <property type="molecule type" value="Genomic_DNA"/>
</dbReference>
<dbReference type="InterPro" id="IPR036634">
    <property type="entry name" value="PRD_sf"/>
</dbReference>
<evidence type="ECO:0000256" key="3">
    <source>
        <dbReference type="ARBA" id="ARBA00023015"/>
    </source>
</evidence>
<dbReference type="GO" id="GO:0009401">
    <property type="term" value="P:phosphoenolpyruvate-dependent sugar phosphotransferase system"/>
    <property type="evidence" value="ECO:0007669"/>
    <property type="project" value="InterPro"/>
</dbReference>
<dbReference type="PANTHER" id="PTHR30185:SF18">
    <property type="entry name" value="TRANSCRIPTIONAL REGULATOR MTLR"/>
    <property type="match status" value="1"/>
</dbReference>
<dbReference type="Gene3D" id="1.10.1790.10">
    <property type="entry name" value="PRD domain"/>
    <property type="match status" value="1"/>
</dbReference>
<evidence type="ECO:0000259" key="8">
    <source>
        <dbReference type="PROSITE" id="PS51372"/>
    </source>
</evidence>
<organism evidence="9 10">
    <name type="scientific">Hydrogenispora ethanolica</name>
    <dbReference type="NCBI Taxonomy" id="1082276"/>
    <lineage>
        <taxon>Bacteria</taxon>
        <taxon>Bacillati</taxon>
        <taxon>Bacillota</taxon>
        <taxon>Hydrogenispora</taxon>
    </lineage>
</organism>
<reference evidence="9 10" key="1">
    <citation type="submission" date="2019-03" db="EMBL/GenBank/DDBJ databases">
        <title>Genomic Encyclopedia of Type Strains, Phase IV (KMG-IV): sequencing the most valuable type-strain genomes for metagenomic binning, comparative biology and taxonomic classification.</title>
        <authorList>
            <person name="Goeker M."/>
        </authorList>
    </citation>
    <scope>NUCLEOTIDE SEQUENCE [LARGE SCALE GENOMIC DNA]</scope>
    <source>
        <strain evidence="9 10">LX-B</strain>
    </source>
</reference>
<evidence type="ECO:0000256" key="1">
    <source>
        <dbReference type="ARBA" id="ARBA00022679"/>
    </source>
</evidence>
<dbReference type="InterPro" id="IPR050661">
    <property type="entry name" value="BglG_antiterminators"/>
</dbReference>
<name>A0A4R1RXV3_HYDET</name>
<feature type="domain" description="PTS EIIB type-2" evidence="7">
    <location>
        <begin position="492"/>
        <end position="582"/>
    </location>
</feature>
<feature type="domain" description="PRD" evidence="8">
    <location>
        <begin position="381"/>
        <end position="488"/>
    </location>
</feature>
<dbReference type="PROSITE" id="PS51094">
    <property type="entry name" value="PTS_EIIA_TYPE_2"/>
    <property type="match status" value="1"/>
</dbReference>
<dbReference type="InterPro" id="IPR036388">
    <property type="entry name" value="WH-like_DNA-bd_sf"/>
</dbReference>
<dbReference type="InterPro" id="IPR036390">
    <property type="entry name" value="WH_DNA-bd_sf"/>
</dbReference>
<dbReference type="Gene3D" id="1.10.10.10">
    <property type="entry name" value="Winged helix-like DNA-binding domain superfamily/Winged helix DNA-binding domain"/>
    <property type="match status" value="2"/>
</dbReference>
<dbReference type="PROSITE" id="PS51099">
    <property type="entry name" value="PTS_EIIB_TYPE_2"/>
    <property type="match status" value="1"/>
</dbReference>
<dbReference type="GO" id="GO:0003700">
    <property type="term" value="F:DNA-binding transcription factor activity"/>
    <property type="evidence" value="ECO:0007669"/>
    <property type="project" value="InterPro"/>
</dbReference>
<evidence type="ECO:0000256" key="4">
    <source>
        <dbReference type="ARBA" id="ARBA00023163"/>
    </source>
</evidence>
<gene>
    <name evidence="9" type="ORF">EDC14_100740</name>
</gene>
<dbReference type="InterPro" id="IPR016152">
    <property type="entry name" value="PTrfase/Anion_transptr"/>
</dbReference>
<keyword evidence="2" id="KW-0677">Repeat</keyword>
<evidence type="ECO:0000256" key="2">
    <source>
        <dbReference type="ARBA" id="ARBA00022737"/>
    </source>
</evidence>
<dbReference type="Proteomes" id="UP000295008">
    <property type="component" value="Unassembled WGS sequence"/>
</dbReference>
<dbReference type="Pfam" id="PF08220">
    <property type="entry name" value="HTH_DeoR"/>
    <property type="match status" value="1"/>
</dbReference>
<keyword evidence="10" id="KW-1185">Reference proteome</keyword>
<dbReference type="Gene3D" id="3.40.50.2300">
    <property type="match status" value="1"/>
</dbReference>
<dbReference type="InterPro" id="IPR013011">
    <property type="entry name" value="PTS_EIIB_2"/>
</dbReference>
<dbReference type="AlphaFoldDB" id="A0A4R1RXV3"/>
<dbReference type="InterPro" id="IPR001034">
    <property type="entry name" value="DeoR_HTH"/>
</dbReference>
<keyword evidence="1" id="KW-0808">Transferase</keyword>
<proteinExistence type="predicted"/>
<dbReference type="PANTHER" id="PTHR30185">
    <property type="entry name" value="CRYPTIC BETA-GLUCOSIDE BGL OPERON ANTITERMINATOR"/>
    <property type="match status" value="1"/>
</dbReference>
<evidence type="ECO:0000259" key="6">
    <source>
        <dbReference type="PROSITE" id="PS51094"/>
    </source>
</evidence>
<evidence type="ECO:0000313" key="10">
    <source>
        <dbReference type="Proteomes" id="UP000295008"/>
    </source>
</evidence>
<dbReference type="InterPro" id="IPR036095">
    <property type="entry name" value="PTS_EIIB-like_sf"/>
</dbReference>
<feature type="domain" description="HTH deoR-type" evidence="5">
    <location>
        <begin position="91"/>
        <end position="151"/>
    </location>
</feature>
<keyword evidence="4" id="KW-0804">Transcription</keyword>
<dbReference type="Pfam" id="PF00359">
    <property type="entry name" value="PTS_EIIA_2"/>
    <property type="match status" value="1"/>
</dbReference>